<proteinExistence type="predicted"/>
<evidence type="ECO:0000313" key="2">
    <source>
        <dbReference type="Proteomes" id="UP000499080"/>
    </source>
</evidence>
<dbReference type="EMBL" id="BGPR01007326">
    <property type="protein sequence ID" value="GBN26007.1"/>
    <property type="molecule type" value="Genomic_DNA"/>
</dbReference>
<accession>A0A4Y2MJR5</accession>
<dbReference type="AlphaFoldDB" id="A0A4Y2MJR5"/>
<evidence type="ECO:0008006" key="3">
    <source>
        <dbReference type="Google" id="ProtNLM"/>
    </source>
</evidence>
<dbReference type="PANTHER" id="PTHR38681:SF1">
    <property type="entry name" value="RETROVIRUS-RELATED POL POLYPROTEIN FROM TRANSPOSON 412-LIKE PROTEIN"/>
    <property type="match status" value="1"/>
</dbReference>
<keyword evidence="2" id="KW-1185">Reference proteome</keyword>
<dbReference type="Gene3D" id="3.30.420.10">
    <property type="entry name" value="Ribonuclease H-like superfamily/Ribonuclease H"/>
    <property type="match status" value="1"/>
</dbReference>
<dbReference type="Proteomes" id="UP000499080">
    <property type="component" value="Unassembled WGS sequence"/>
</dbReference>
<sequence length="111" mass="12792">MHYHRIYPKCNGKNERIHRILKAAIRAHNSVKCPQNLSTVLLGLRSASRGDTNYTIAQMVYGQPIRLPWEFFEKPKSILDADTFTKELQNTNGTVKTTRYSQTSFSKDFCP</sequence>
<gene>
    <name evidence="1" type="ORF">AVEN_141621_1</name>
</gene>
<dbReference type="PANTHER" id="PTHR38681">
    <property type="entry name" value="RETROVIRUS-RELATED POL POLYPROTEIN FROM TRANSPOSON 412-LIKE PROTEIN-RELATED"/>
    <property type="match status" value="1"/>
</dbReference>
<evidence type="ECO:0000313" key="1">
    <source>
        <dbReference type="EMBL" id="GBN26007.1"/>
    </source>
</evidence>
<name>A0A4Y2MJR5_ARAVE</name>
<organism evidence="1 2">
    <name type="scientific">Araneus ventricosus</name>
    <name type="common">Orbweaver spider</name>
    <name type="synonym">Epeira ventricosa</name>
    <dbReference type="NCBI Taxonomy" id="182803"/>
    <lineage>
        <taxon>Eukaryota</taxon>
        <taxon>Metazoa</taxon>
        <taxon>Ecdysozoa</taxon>
        <taxon>Arthropoda</taxon>
        <taxon>Chelicerata</taxon>
        <taxon>Arachnida</taxon>
        <taxon>Araneae</taxon>
        <taxon>Araneomorphae</taxon>
        <taxon>Entelegynae</taxon>
        <taxon>Araneoidea</taxon>
        <taxon>Araneidae</taxon>
        <taxon>Araneus</taxon>
    </lineage>
</organism>
<reference evidence="1 2" key="1">
    <citation type="journal article" date="2019" name="Sci. Rep.">
        <title>Orb-weaving spider Araneus ventricosus genome elucidates the spidroin gene catalogue.</title>
        <authorList>
            <person name="Kono N."/>
            <person name="Nakamura H."/>
            <person name="Ohtoshi R."/>
            <person name="Moran D.A.P."/>
            <person name="Shinohara A."/>
            <person name="Yoshida Y."/>
            <person name="Fujiwara M."/>
            <person name="Mori M."/>
            <person name="Tomita M."/>
            <person name="Arakawa K."/>
        </authorList>
    </citation>
    <scope>NUCLEOTIDE SEQUENCE [LARGE SCALE GENOMIC DNA]</scope>
</reference>
<dbReference type="InterPro" id="IPR036397">
    <property type="entry name" value="RNaseH_sf"/>
</dbReference>
<dbReference type="OrthoDB" id="6433499at2759"/>
<comment type="caution">
    <text evidence="1">The sequence shown here is derived from an EMBL/GenBank/DDBJ whole genome shotgun (WGS) entry which is preliminary data.</text>
</comment>
<protein>
    <recommendedName>
        <fullName evidence="3">Integrase catalytic domain-containing protein</fullName>
    </recommendedName>
</protein>
<dbReference type="GO" id="GO:0003676">
    <property type="term" value="F:nucleic acid binding"/>
    <property type="evidence" value="ECO:0007669"/>
    <property type="project" value="InterPro"/>
</dbReference>